<evidence type="ECO:0000313" key="2">
    <source>
        <dbReference type="Proteomes" id="UP000292702"/>
    </source>
</evidence>
<dbReference type="AlphaFoldDB" id="A0A4R0R6U9"/>
<sequence length="142" mass="16033">MNWFYPAFYPLLHSRTTITRDGSTTFSSAVDGSSNSAPATAESDFQPLRLSQPLCLSWFFVHFRPTVIFVYLTKPRLCTRLAHANAWLGLYDTRPIFFGCNPRIVAPKARHLSVRNPQGEEAVPDGVQPIFPRLFVLVSAFE</sequence>
<evidence type="ECO:0000313" key="1">
    <source>
        <dbReference type="EMBL" id="TCD60715.1"/>
    </source>
</evidence>
<name>A0A4R0R6U9_9APHY</name>
<reference evidence="1 2" key="1">
    <citation type="submission" date="2018-11" db="EMBL/GenBank/DDBJ databases">
        <title>Genome assembly of Steccherinum ochraceum LE-BIN_3174, the white-rot fungus of the Steccherinaceae family (The Residual Polyporoid clade, Polyporales, Basidiomycota).</title>
        <authorList>
            <person name="Fedorova T.V."/>
            <person name="Glazunova O.A."/>
            <person name="Landesman E.O."/>
            <person name="Moiseenko K.V."/>
            <person name="Psurtseva N.V."/>
            <person name="Savinova O.S."/>
            <person name="Shakhova N.V."/>
            <person name="Tyazhelova T.V."/>
            <person name="Vasina D.V."/>
        </authorList>
    </citation>
    <scope>NUCLEOTIDE SEQUENCE [LARGE SCALE GENOMIC DNA]</scope>
    <source>
        <strain evidence="1 2">LE-BIN_3174</strain>
    </source>
</reference>
<dbReference type="EMBL" id="RWJN01000555">
    <property type="protein sequence ID" value="TCD60715.1"/>
    <property type="molecule type" value="Genomic_DNA"/>
</dbReference>
<organism evidence="1 2">
    <name type="scientific">Steccherinum ochraceum</name>
    <dbReference type="NCBI Taxonomy" id="92696"/>
    <lineage>
        <taxon>Eukaryota</taxon>
        <taxon>Fungi</taxon>
        <taxon>Dikarya</taxon>
        <taxon>Basidiomycota</taxon>
        <taxon>Agaricomycotina</taxon>
        <taxon>Agaricomycetes</taxon>
        <taxon>Polyporales</taxon>
        <taxon>Steccherinaceae</taxon>
        <taxon>Steccherinum</taxon>
    </lineage>
</organism>
<dbReference type="Proteomes" id="UP000292702">
    <property type="component" value="Unassembled WGS sequence"/>
</dbReference>
<protein>
    <submittedName>
        <fullName evidence="1">Uncharacterized protein</fullName>
    </submittedName>
</protein>
<comment type="caution">
    <text evidence="1">The sequence shown here is derived from an EMBL/GenBank/DDBJ whole genome shotgun (WGS) entry which is preliminary data.</text>
</comment>
<gene>
    <name evidence="1" type="ORF">EIP91_009636</name>
</gene>
<proteinExistence type="predicted"/>
<accession>A0A4R0R6U9</accession>
<keyword evidence="2" id="KW-1185">Reference proteome</keyword>